<feature type="transmembrane region" description="Helical" evidence="7">
    <location>
        <begin position="308"/>
        <end position="328"/>
    </location>
</feature>
<reference evidence="9 10" key="1">
    <citation type="submission" date="2019-03" db="EMBL/GenBank/DDBJ databases">
        <authorList>
            <person name="Kim M.K.M."/>
        </authorList>
    </citation>
    <scope>NUCLEOTIDE SEQUENCE [LARGE SCALE GENOMIC DNA]</scope>
    <source>
        <strain evidence="9 10">18JY15-6</strain>
    </source>
</reference>
<evidence type="ECO:0000256" key="2">
    <source>
        <dbReference type="ARBA" id="ARBA00022723"/>
    </source>
</evidence>
<evidence type="ECO:0000256" key="4">
    <source>
        <dbReference type="ARBA" id="ARBA00022833"/>
    </source>
</evidence>
<feature type="transmembrane region" description="Helical" evidence="7">
    <location>
        <begin position="166"/>
        <end position="186"/>
    </location>
</feature>
<feature type="domain" description="Peptidase M48" evidence="8">
    <location>
        <begin position="227"/>
        <end position="428"/>
    </location>
</feature>
<keyword evidence="10" id="KW-1185">Reference proteome</keyword>
<dbReference type="OrthoDB" id="9781930at2"/>
<accession>A0A4R1BZY7</accession>
<keyword evidence="7" id="KW-0812">Transmembrane</keyword>
<dbReference type="Pfam" id="PF01435">
    <property type="entry name" value="Peptidase_M48"/>
    <property type="match status" value="1"/>
</dbReference>
<feature type="transmembrane region" description="Helical" evidence="7">
    <location>
        <begin position="31"/>
        <end position="53"/>
    </location>
</feature>
<comment type="cofactor">
    <cofactor evidence="6">
        <name>Zn(2+)</name>
        <dbReference type="ChEBI" id="CHEBI:29105"/>
    </cofactor>
    <text evidence="6">Binds 1 zinc ion per subunit.</text>
</comment>
<evidence type="ECO:0000256" key="6">
    <source>
        <dbReference type="RuleBase" id="RU003983"/>
    </source>
</evidence>
<dbReference type="InterPro" id="IPR001915">
    <property type="entry name" value="Peptidase_M48"/>
</dbReference>
<dbReference type="RefSeq" id="WP_131583953.1">
    <property type="nucleotide sequence ID" value="NZ_SJZJ01000016.1"/>
</dbReference>
<evidence type="ECO:0000256" key="5">
    <source>
        <dbReference type="ARBA" id="ARBA00023049"/>
    </source>
</evidence>
<keyword evidence="7" id="KW-1133">Transmembrane helix</keyword>
<comment type="caution">
    <text evidence="9">The sequence shown here is derived from an EMBL/GenBank/DDBJ whole genome shotgun (WGS) entry which is preliminary data.</text>
</comment>
<keyword evidence="4 6" id="KW-0862">Zinc</keyword>
<organism evidence="9 10">
    <name type="scientific">Nocardioides jejuensis</name>
    <dbReference type="NCBI Taxonomy" id="2502782"/>
    <lineage>
        <taxon>Bacteria</taxon>
        <taxon>Bacillati</taxon>
        <taxon>Actinomycetota</taxon>
        <taxon>Actinomycetes</taxon>
        <taxon>Propionibacteriales</taxon>
        <taxon>Nocardioidaceae</taxon>
        <taxon>Nocardioides</taxon>
    </lineage>
</organism>
<keyword evidence="2" id="KW-0479">Metal-binding</keyword>
<comment type="similarity">
    <text evidence="6">Belongs to the peptidase M48 family.</text>
</comment>
<dbReference type="PANTHER" id="PTHR10120">
    <property type="entry name" value="CAAX PRENYL PROTEASE 1"/>
    <property type="match status" value="1"/>
</dbReference>
<evidence type="ECO:0000256" key="3">
    <source>
        <dbReference type="ARBA" id="ARBA00022801"/>
    </source>
</evidence>
<keyword evidence="7" id="KW-0472">Membrane</keyword>
<gene>
    <name evidence="9" type="ORF">EPD65_10680</name>
</gene>
<feature type="transmembrane region" description="Helical" evidence="7">
    <location>
        <begin position="193"/>
        <end position="213"/>
    </location>
</feature>
<protein>
    <submittedName>
        <fullName evidence="9">M48 family peptidase</fullName>
    </submittedName>
</protein>
<dbReference type="GO" id="GO:0046872">
    <property type="term" value="F:metal ion binding"/>
    <property type="evidence" value="ECO:0007669"/>
    <property type="project" value="UniProtKB-KW"/>
</dbReference>
<dbReference type="AlphaFoldDB" id="A0A4R1BZY7"/>
<evidence type="ECO:0000313" key="10">
    <source>
        <dbReference type="Proteomes" id="UP000295453"/>
    </source>
</evidence>
<evidence type="ECO:0000256" key="1">
    <source>
        <dbReference type="ARBA" id="ARBA00022670"/>
    </source>
</evidence>
<evidence type="ECO:0000313" key="9">
    <source>
        <dbReference type="EMBL" id="TCJ23724.1"/>
    </source>
</evidence>
<proteinExistence type="inferred from homology"/>
<feature type="transmembrane region" description="Helical" evidence="7">
    <location>
        <begin position="124"/>
        <end position="146"/>
    </location>
</feature>
<dbReference type="Gene3D" id="3.30.2010.10">
    <property type="entry name" value="Metalloproteases ('zincins'), catalytic domain"/>
    <property type="match status" value="1"/>
</dbReference>
<dbReference type="GO" id="GO:0004222">
    <property type="term" value="F:metalloendopeptidase activity"/>
    <property type="evidence" value="ECO:0007669"/>
    <property type="project" value="InterPro"/>
</dbReference>
<keyword evidence="3 6" id="KW-0378">Hydrolase</keyword>
<dbReference type="GO" id="GO:0006508">
    <property type="term" value="P:proteolysis"/>
    <property type="evidence" value="ECO:0007669"/>
    <property type="project" value="UniProtKB-KW"/>
</dbReference>
<dbReference type="Proteomes" id="UP000295453">
    <property type="component" value="Unassembled WGS sequence"/>
</dbReference>
<sequence length="432" mass="46145">MAGRPPEDLAAAPDSGAVGADRRLTDRTVGLALVVAGLVLLAWLLATVVPWHAVPGGRPRPVPVGDVFTAREIDRAEAWARLGRLISWSSLAISLAVASWLGFTRRGTRLLGRARLPWWAQVMALTFLVTGIGQLATLPVTVMSWQQRTRVGLTDQSLAGALRDEVVGFTYTVVVSAVALLAIIGIARLLPRAWPAVVAVAGSVLVVASSYLWPLLVEPAFNHFTPLHDPALERGIQQLAQREGVHVDEVLVADASRRTTTLNAYVSGFGDSRRVVLYDTLLRDLDRREVLTVVGHELAHAHHRDVEAGTVLGVGGTVVGVGLLALLLGAPGVRRRAGVTGIGDPRAVALLLALSAWGTLATMPLQNGVSRQFETRADVDALKATGDPVAFVEMQRALALTSLADPTPPAWSQWWFGSHPTVLQRIALAAQR</sequence>
<evidence type="ECO:0000256" key="7">
    <source>
        <dbReference type="SAM" id="Phobius"/>
    </source>
</evidence>
<keyword evidence="5 6" id="KW-0482">Metalloprotease</keyword>
<feature type="transmembrane region" description="Helical" evidence="7">
    <location>
        <begin position="85"/>
        <end position="103"/>
    </location>
</feature>
<evidence type="ECO:0000259" key="8">
    <source>
        <dbReference type="Pfam" id="PF01435"/>
    </source>
</evidence>
<dbReference type="EMBL" id="SJZJ01000016">
    <property type="protein sequence ID" value="TCJ23724.1"/>
    <property type="molecule type" value="Genomic_DNA"/>
</dbReference>
<keyword evidence="1 6" id="KW-0645">Protease</keyword>
<name>A0A4R1BZY7_9ACTN</name>